<evidence type="ECO:0000313" key="10">
    <source>
        <dbReference type="Proteomes" id="UP000694701"/>
    </source>
</evidence>
<evidence type="ECO:0000256" key="3">
    <source>
        <dbReference type="ARBA" id="ARBA00022490"/>
    </source>
</evidence>
<dbReference type="GO" id="GO:0045989">
    <property type="term" value="P:positive regulation of striated muscle contraction"/>
    <property type="evidence" value="ECO:0007669"/>
    <property type="project" value="UniProtKB-ARBA"/>
</dbReference>
<dbReference type="PANTHER" id="PTHR13817:SF166">
    <property type="entry name" value="NEURONAL IGCAM-RELATED"/>
    <property type="match status" value="1"/>
</dbReference>
<dbReference type="GO" id="GO:0005524">
    <property type="term" value="F:ATP binding"/>
    <property type="evidence" value="ECO:0007669"/>
    <property type="project" value="UniProtKB-KW"/>
</dbReference>
<dbReference type="FunFam" id="2.60.40.10:FF:000107">
    <property type="entry name" value="Myosin, light chain kinase a"/>
    <property type="match status" value="1"/>
</dbReference>
<proteinExistence type="inferred from homology"/>
<dbReference type="SUPFAM" id="SSF48726">
    <property type="entry name" value="Immunoglobulin"/>
    <property type="match status" value="5"/>
</dbReference>
<feature type="domain" description="Ig-like" evidence="8">
    <location>
        <begin position="683"/>
        <end position="773"/>
    </location>
</feature>
<dbReference type="GO" id="GO:0005737">
    <property type="term" value="C:cytoplasm"/>
    <property type="evidence" value="ECO:0007669"/>
    <property type="project" value="UniProtKB-SubCell"/>
</dbReference>
<protein>
    <recommendedName>
        <fullName evidence="8">Ig-like domain-containing protein</fullName>
    </recommendedName>
</protein>
<dbReference type="Pfam" id="PF07679">
    <property type="entry name" value="I-set"/>
    <property type="match status" value="5"/>
</dbReference>
<feature type="domain" description="Ig-like" evidence="8">
    <location>
        <begin position="284"/>
        <end position="381"/>
    </location>
</feature>
<dbReference type="SMART" id="SM00409">
    <property type="entry name" value="IG"/>
    <property type="match status" value="5"/>
</dbReference>
<organism evidence="9 10">
    <name type="scientific">Cyprinus carpio</name>
    <name type="common">Common carp</name>
    <dbReference type="NCBI Taxonomy" id="7962"/>
    <lineage>
        <taxon>Eukaryota</taxon>
        <taxon>Metazoa</taxon>
        <taxon>Chordata</taxon>
        <taxon>Craniata</taxon>
        <taxon>Vertebrata</taxon>
        <taxon>Euteleostomi</taxon>
        <taxon>Actinopterygii</taxon>
        <taxon>Neopterygii</taxon>
        <taxon>Teleostei</taxon>
        <taxon>Ostariophysi</taxon>
        <taxon>Cypriniformes</taxon>
        <taxon>Cyprinidae</taxon>
        <taxon>Cyprininae</taxon>
        <taxon>Cyprinus</taxon>
    </lineage>
</organism>
<dbReference type="GO" id="GO:0060298">
    <property type="term" value="P:positive regulation of sarcomere organization"/>
    <property type="evidence" value="ECO:0007669"/>
    <property type="project" value="UniProtKB-ARBA"/>
</dbReference>
<evidence type="ECO:0000256" key="6">
    <source>
        <dbReference type="ARBA" id="ARBA00022840"/>
    </source>
</evidence>
<dbReference type="InterPro" id="IPR003599">
    <property type="entry name" value="Ig_sub"/>
</dbReference>
<comment type="similarity">
    <text evidence="2">Belongs to the protein kinase superfamily. CAMK Ser/Thr protein kinase family.</text>
</comment>
<evidence type="ECO:0000256" key="4">
    <source>
        <dbReference type="ARBA" id="ARBA00022737"/>
    </source>
</evidence>
<dbReference type="InterPro" id="IPR013098">
    <property type="entry name" value="Ig_I-set"/>
</dbReference>
<keyword evidence="6" id="KW-0067">ATP-binding</keyword>
<dbReference type="PROSITE" id="PS50835">
    <property type="entry name" value="IG_LIKE"/>
    <property type="match status" value="5"/>
</dbReference>
<keyword evidence="3" id="KW-0963">Cytoplasm</keyword>
<reference evidence="9" key="1">
    <citation type="submission" date="2025-08" db="UniProtKB">
        <authorList>
            <consortium name="Ensembl"/>
        </authorList>
    </citation>
    <scope>IDENTIFICATION</scope>
</reference>
<keyword evidence="5" id="KW-0547">Nucleotide-binding</keyword>
<comment type="subcellular location">
    <subcellularLocation>
        <location evidence="1">Cytoplasm</location>
    </subcellularLocation>
</comment>
<feature type="domain" description="Ig-like" evidence="8">
    <location>
        <begin position="873"/>
        <end position="961"/>
    </location>
</feature>
<dbReference type="AlphaFoldDB" id="A0A8C2EVA1"/>
<dbReference type="FunFam" id="2.60.40.10:FF:002576">
    <property type="entry name" value="High Incidence of Males (Increased X chromosome loss)"/>
    <property type="match status" value="1"/>
</dbReference>
<dbReference type="Ensembl" id="ENSCCRT00020051068.1">
    <property type="protein sequence ID" value="ENSCCRP00020046846.1"/>
    <property type="gene ID" value="ENSCCRG00020020826.1"/>
</dbReference>
<evidence type="ECO:0000259" key="8">
    <source>
        <dbReference type="PROSITE" id="PS50835"/>
    </source>
</evidence>
<dbReference type="Gene3D" id="2.60.40.10">
    <property type="entry name" value="Immunoglobulins"/>
    <property type="match status" value="5"/>
</dbReference>
<feature type="domain" description="Ig-like" evidence="8">
    <location>
        <begin position="780"/>
        <end position="868"/>
    </location>
</feature>
<sequence length="973" mass="108573">MSEVDNQTRSFGLFSEITKVGTKTLSSSYTPSKSITLKSEDVPHYEHFTSVSPAGFQNISKTDDPRYPQPDAPKLIKRIKKTASDIPVITGCGLQSSGAEVKVTKLKQAFEAPTYFIDEPVDPTVQSKDESSFPIEYIPEFSLEPECEKEQSTSILFSEDRMEDPTLTAAKLFPLRALPDVTEAVLDNKEYTLEEKSEMRMSSIESKVFDTQYFVSLANLDENEVKEFEKQVKIVTIPEYTADNKSMIISLDVLPSMFDEGAVDFITQESDELKIAFEVTEMPPRFINPIYDIETAENTNVMFECSLMGIPSPIVSWYKGNVKIPMDKKKYICSSDGDNHFLKILKANTHDSGIYTCRAINVVGETLCRASLMVMNPQSFSGKTRGRELTAVSLGSAKVQPQKFDLVVGNSSFDGEQTSEIELEFEFQQESDESQKAVTEIPPKCIIPLQNVTAAVGTPVMLQCLVSGKPNPTPKVQWFHNGKVITSSTVYKFVEERDEYTLIITQVKKEYEGEYSCTASNRFGQTTCKTMLKVQVSQLSAAEKWVEQMFKLPGQPPCFTTQIQPVRCAEGSEVKFQYRVTEKREHTADYCKDLDVSVKGVQSEIRKEPKPESILQVFTEPVPLPKETPFVSDVKQQRALVQKEDHWNIVHVPSVSESQDIEEGHTENIGTIEKCVSKSEVEPKIPSELIYVEEKVSVGSPAKFECEIEAAPGVTFKWFKSGSELRHSDKCRIISRLHTSSLEIFSPTVADSGEFTCKASNRHGSDSCSAKLSVTEIFPPEFVSKPDSMTLFVGKQAKFQCVISGSEPMNVVWHKDNIAISLDDHCKASSDKNKYFLEILNLQQSDQGSYLCKASNSVGTATCCAELRVVDKPNFVKSFEATTIAVGNPLRLECQVDEDSGVSITWMRDGKKLHTTMDCKLAFEEKIACLEIQKAKLKDTGAYTCTAANDAGCESCTSQVTVKAYHYIQRSVL</sequence>
<feature type="domain" description="Ig-like" evidence="8">
    <location>
        <begin position="442"/>
        <end position="537"/>
    </location>
</feature>
<keyword evidence="7" id="KW-0393">Immunoglobulin domain</keyword>
<dbReference type="InterPro" id="IPR036179">
    <property type="entry name" value="Ig-like_dom_sf"/>
</dbReference>
<evidence type="ECO:0000256" key="7">
    <source>
        <dbReference type="ARBA" id="ARBA00023319"/>
    </source>
</evidence>
<keyword evidence="4" id="KW-0677">Repeat</keyword>
<evidence type="ECO:0000256" key="1">
    <source>
        <dbReference type="ARBA" id="ARBA00004496"/>
    </source>
</evidence>
<dbReference type="GO" id="GO:0003007">
    <property type="term" value="P:heart morphogenesis"/>
    <property type="evidence" value="ECO:0007669"/>
    <property type="project" value="UniProtKB-ARBA"/>
</dbReference>
<dbReference type="FunFam" id="2.60.40.10:FF:000425">
    <property type="entry name" value="Myosin light chain kinase"/>
    <property type="match status" value="1"/>
</dbReference>
<dbReference type="Proteomes" id="UP000694701">
    <property type="component" value="Unplaced"/>
</dbReference>
<dbReference type="PANTHER" id="PTHR13817">
    <property type="entry name" value="TITIN"/>
    <property type="match status" value="1"/>
</dbReference>
<dbReference type="CDD" id="cd00096">
    <property type="entry name" value="Ig"/>
    <property type="match status" value="1"/>
</dbReference>
<dbReference type="GO" id="GO:0055013">
    <property type="term" value="P:cardiac muscle cell development"/>
    <property type="evidence" value="ECO:0007669"/>
    <property type="project" value="UniProtKB-ARBA"/>
</dbReference>
<dbReference type="FunFam" id="2.60.40.10:FF:000022">
    <property type="entry name" value="Cardiac titin"/>
    <property type="match status" value="1"/>
</dbReference>
<dbReference type="FunFam" id="2.60.40.10:FF:000147">
    <property type="entry name" value="Myosin light chain kinase"/>
    <property type="match status" value="1"/>
</dbReference>
<evidence type="ECO:0000256" key="2">
    <source>
        <dbReference type="ARBA" id="ARBA00006692"/>
    </source>
</evidence>
<dbReference type="InterPro" id="IPR050964">
    <property type="entry name" value="Striated_Muscle_Regulatory"/>
</dbReference>
<evidence type="ECO:0000313" key="9">
    <source>
        <dbReference type="Ensembl" id="ENSCCRP00020046846.1"/>
    </source>
</evidence>
<dbReference type="InterPro" id="IPR007110">
    <property type="entry name" value="Ig-like_dom"/>
</dbReference>
<name>A0A8C2EVA1_CYPCA</name>
<evidence type="ECO:0000256" key="5">
    <source>
        <dbReference type="ARBA" id="ARBA00022741"/>
    </source>
</evidence>
<dbReference type="InterPro" id="IPR003598">
    <property type="entry name" value="Ig_sub2"/>
</dbReference>
<dbReference type="InterPro" id="IPR013783">
    <property type="entry name" value="Ig-like_fold"/>
</dbReference>
<accession>A0A8C2EVA1</accession>
<dbReference type="SMART" id="SM00408">
    <property type="entry name" value="IGc2"/>
    <property type="match status" value="5"/>
</dbReference>